<feature type="compositionally biased region" description="Gly residues" evidence="1">
    <location>
        <begin position="63"/>
        <end position="81"/>
    </location>
</feature>
<gene>
    <name evidence="2" type="ORF">HZH68_012670</name>
</gene>
<dbReference type="AlphaFoldDB" id="A0A834MZK7"/>
<evidence type="ECO:0000313" key="3">
    <source>
        <dbReference type="Proteomes" id="UP000617340"/>
    </source>
</evidence>
<sequence>MAVQFELYELIRVDMFLFIGNLDHMISYQFETPAACRRSSRRTRYVCHTTAILTFHEWNWSGNGSGSGSGSRSGSGTGSGSGVEWSGVEWSEVEQSRVVDTYVQRDSEGSFENHAKFNEEYSEIEDSL</sequence>
<organism evidence="2 3">
    <name type="scientific">Vespula germanica</name>
    <name type="common">German yellow jacket</name>
    <name type="synonym">Paravespula germanica</name>
    <dbReference type="NCBI Taxonomy" id="30212"/>
    <lineage>
        <taxon>Eukaryota</taxon>
        <taxon>Metazoa</taxon>
        <taxon>Ecdysozoa</taxon>
        <taxon>Arthropoda</taxon>
        <taxon>Hexapoda</taxon>
        <taxon>Insecta</taxon>
        <taxon>Pterygota</taxon>
        <taxon>Neoptera</taxon>
        <taxon>Endopterygota</taxon>
        <taxon>Hymenoptera</taxon>
        <taxon>Apocrita</taxon>
        <taxon>Aculeata</taxon>
        <taxon>Vespoidea</taxon>
        <taxon>Vespidae</taxon>
        <taxon>Vespinae</taxon>
        <taxon>Vespula</taxon>
    </lineage>
</organism>
<dbReference type="EMBL" id="JACSDZ010000013">
    <property type="protein sequence ID" value="KAF7388728.1"/>
    <property type="molecule type" value="Genomic_DNA"/>
</dbReference>
<reference evidence="2" key="1">
    <citation type="journal article" date="2020" name="G3 (Bethesda)">
        <title>High-Quality Assemblies for Three Invasive Social Wasps from the &lt;i&gt;Vespula&lt;/i&gt; Genus.</title>
        <authorList>
            <person name="Harrop T.W.R."/>
            <person name="Guhlin J."/>
            <person name="McLaughlin G.M."/>
            <person name="Permina E."/>
            <person name="Stockwell P."/>
            <person name="Gilligan J."/>
            <person name="Le Lec M.F."/>
            <person name="Gruber M.A.M."/>
            <person name="Quinn O."/>
            <person name="Lovegrove M."/>
            <person name="Duncan E.J."/>
            <person name="Remnant E.J."/>
            <person name="Van Eeckhoven J."/>
            <person name="Graham B."/>
            <person name="Knapp R.A."/>
            <person name="Langford K.W."/>
            <person name="Kronenberg Z."/>
            <person name="Press M.O."/>
            <person name="Eacker S.M."/>
            <person name="Wilson-Rankin E.E."/>
            <person name="Purcell J."/>
            <person name="Lester P.J."/>
            <person name="Dearden P.K."/>
        </authorList>
    </citation>
    <scope>NUCLEOTIDE SEQUENCE</scope>
    <source>
        <strain evidence="2">Linc-1</strain>
    </source>
</reference>
<evidence type="ECO:0000256" key="1">
    <source>
        <dbReference type="SAM" id="MobiDB-lite"/>
    </source>
</evidence>
<name>A0A834MZK7_VESGE</name>
<comment type="caution">
    <text evidence="2">The sequence shown here is derived from an EMBL/GenBank/DDBJ whole genome shotgun (WGS) entry which is preliminary data.</text>
</comment>
<protein>
    <submittedName>
        <fullName evidence="2">Uncharacterized protein</fullName>
    </submittedName>
</protein>
<proteinExistence type="predicted"/>
<keyword evidence="3" id="KW-1185">Reference proteome</keyword>
<feature type="region of interest" description="Disordered" evidence="1">
    <location>
        <begin position="59"/>
        <end position="88"/>
    </location>
</feature>
<accession>A0A834MZK7</accession>
<evidence type="ECO:0000313" key="2">
    <source>
        <dbReference type="EMBL" id="KAF7388728.1"/>
    </source>
</evidence>
<dbReference type="Proteomes" id="UP000617340">
    <property type="component" value="Unassembled WGS sequence"/>
</dbReference>